<accession>A0AA40P2H9</accession>
<dbReference type="AlphaFoldDB" id="A0AA40P2H9"/>
<keyword evidence="1" id="KW-0449">Lipoprotein</keyword>
<evidence type="ECO:0000313" key="2">
    <source>
        <dbReference type="Proteomes" id="UP000050523"/>
    </source>
</evidence>
<evidence type="ECO:0000313" key="1">
    <source>
        <dbReference type="EMBL" id="KPY94349.1"/>
    </source>
</evidence>
<organism evidence="1 2">
    <name type="scientific">Pseudomonas tremae</name>
    <dbReference type="NCBI Taxonomy" id="200454"/>
    <lineage>
        <taxon>Bacteria</taxon>
        <taxon>Pseudomonadati</taxon>
        <taxon>Pseudomonadota</taxon>
        <taxon>Gammaproteobacteria</taxon>
        <taxon>Pseudomonadales</taxon>
        <taxon>Pseudomonadaceae</taxon>
        <taxon>Pseudomonas</taxon>
    </lineage>
</organism>
<name>A0AA40P2H9_9PSED</name>
<dbReference type="Proteomes" id="UP000050523">
    <property type="component" value="Unassembled WGS sequence"/>
</dbReference>
<comment type="caution">
    <text evidence="1">The sequence shown here is derived from an EMBL/GenBank/DDBJ whole genome shotgun (WGS) entry which is preliminary data.</text>
</comment>
<proteinExistence type="predicted"/>
<sequence length="41" mass="4537">MRSIQPPKHSEALIEQLAKAMMLDPKTGKPMPGSPVYSKKD</sequence>
<gene>
    <name evidence="1" type="ORF">ALO43_05451</name>
</gene>
<reference evidence="1 2" key="1">
    <citation type="submission" date="2015-09" db="EMBL/GenBank/DDBJ databases">
        <title>Genome announcement of multiple Pseudomonas syringae strains.</title>
        <authorList>
            <person name="Thakur S."/>
            <person name="Wang P.W."/>
            <person name="Gong Y."/>
            <person name="Weir B.S."/>
            <person name="Guttman D.S."/>
        </authorList>
    </citation>
    <scope>NUCLEOTIDE SEQUENCE [LARGE SCALE GENOMIC DNA]</scope>
    <source>
        <strain evidence="1 2">ICMP9151</strain>
    </source>
</reference>
<dbReference type="EMBL" id="LJRO01000384">
    <property type="protein sequence ID" value="KPY94349.1"/>
    <property type="molecule type" value="Genomic_DNA"/>
</dbReference>
<protein>
    <submittedName>
        <fullName evidence="1">Lipoprotein</fullName>
    </submittedName>
</protein>